<dbReference type="InterPro" id="IPR026283">
    <property type="entry name" value="B-gal_1-like"/>
</dbReference>
<feature type="active site" description="Nucleophile" evidence="4">
    <location>
        <position position="260"/>
    </location>
</feature>
<dbReference type="PRINTS" id="PR00742">
    <property type="entry name" value="GLHYDRLASE35"/>
</dbReference>
<comment type="caution">
    <text evidence="10">The sequence shown here is derived from an EMBL/GenBank/DDBJ whole genome shotgun (WGS) entry which is preliminary data.</text>
</comment>
<dbReference type="OrthoDB" id="1657402at2759"/>
<dbReference type="SUPFAM" id="SSF51445">
    <property type="entry name" value="(Trans)glycosidases"/>
    <property type="match status" value="1"/>
</dbReference>
<dbReference type="InterPro" id="IPR031330">
    <property type="entry name" value="Gly_Hdrlase_35_cat"/>
</dbReference>
<dbReference type="VEuPathDB" id="FungiDB:TRICI_002490"/>
<keyword evidence="2" id="KW-0378">Hydrolase</keyword>
<comment type="similarity">
    <text evidence="1 5">Belongs to the glycosyl hydrolase 35 family.</text>
</comment>
<keyword evidence="11" id="KW-1185">Reference proteome</keyword>
<dbReference type="InterPro" id="IPR048913">
    <property type="entry name" value="BetaGal_gal-bd"/>
</dbReference>
<organism evidence="10 11">
    <name type="scientific">Trichomonascus ciferrii</name>
    <dbReference type="NCBI Taxonomy" id="44093"/>
    <lineage>
        <taxon>Eukaryota</taxon>
        <taxon>Fungi</taxon>
        <taxon>Dikarya</taxon>
        <taxon>Ascomycota</taxon>
        <taxon>Saccharomycotina</taxon>
        <taxon>Dipodascomycetes</taxon>
        <taxon>Dipodascales</taxon>
        <taxon>Trichomonascaceae</taxon>
        <taxon>Trichomonascus</taxon>
        <taxon>Trichomonascus ciferrii complex</taxon>
    </lineage>
</organism>
<dbReference type="Pfam" id="PF01301">
    <property type="entry name" value="Glyco_hydro_35"/>
    <property type="match status" value="1"/>
</dbReference>
<evidence type="ECO:0000259" key="8">
    <source>
        <dbReference type="Pfam" id="PF21317"/>
    </source>
</evidence>
<feature type="active site" description="Proton donor" evidence="4">
    <location>
        <position position="182"/>
    </location>
</feature>
<feature type="chain" id="PRO_5024811962" evidence="6">
    <location>
        <begin position="19"/>
        <end position="635"/>
    </location>
</feature>
<dbReference type="InterPro" id="IPR017853">
    <property type="entry name" value="GH"/>
</dbReference>
<feature type="signal peptide" evidence="6">
    <location>
        <begin position="1"/>
        <end position="18"/>
    </location>
</feature>
<accession>A0A642V6R2</accession>
<dbReference type="GO" id="GO:0005975">
    <property type="term" value="P:carbohydrate metabolic process"/>
    <property type="evidence" value="ECO:0007669"/>
    <property type="project" value="InterPro"/>
</dbReference>
<dbReference type="Pfam" id="PF21467">
    <property type="entry name" value="BetaGal_gal-bd"/>
    <property type="match status" value="1"/>
</dbReference>
<evidence type="ECO:0000313" key="11">
    <source>
        <dbReference type="Proteomes" id="UP000761534"/>
    </source>
</evidence>
<dbReference type="PIRSF" id="PIRSF006336">
    <property type="entry name" value="B-gal"/>
    <property type="match status" value="1"/>
</dbReference>
<dbReference type="InterPro" id="IPR008979">
    <property type="entry name" value="Galactose-bd-like_sf"/>
</dbReference>
<dbReference type="Gene3D" id="3.20.20.80">
    <property type="entry name" value="Glycosidases"/>
    <property type="match status" value="1"/>
</dbReference>
<sequence length="635" mass="71928">MLRLWLLLSGLLPSLSLAATPNNQLKPFTYNDTTFFFDGKPMQILGGQMDPHRVPREAWRDRIKMARAMGLNTLFAYIYWDQLEPEEGKFDFSGNNDLSEYFKIAQEEGLYGGLRLGPYICGEHEWGGYPYWLNNKEGLEVRTNDQQLADATKKFFQRVYDEVEDQLASNGGNIFLVQVENEYGSYGNDMDYKKSLRDMALEVGFDVPLYTTDGTNEDMIVGGNIPNVLAEVDGHNGDENSARLKYLPDQSTNGPFMNAEYYTTWIDHWDANGEHQFNNKTGIEKVQGDLSRLLNDGGSFSLYMFHGGTNWGFQSGSNWDSSLNYQPTTTSYDYGAPLDESGRPTDLYHGIRQVLIDYLKNSNTMENDVPEVPDTADMLDTGKIQVKACSKLLDNLGSAVKRNTKPLNMEAVGQGYGYINYRKKADKNYSGQLTVGDKPRDRVLVYVNGERKGLLDARFGEQKAINLDLKKDDHLDLLVENLGRVNFAEAIVDQVKGIVGDVKVGDTTIQNWDIFSLDFKDTDNYIRNCEIDSDTSDFSDMDKFSPTFFTGSFNIEDPQDTFLAYDGWTKGVVWVNGHNLGRYWKIGPQQQLYLPKAFLKKGENKITALELVETSSNEFEGVSKRSWYNNPDPEA</sequence>
<reference evidence="10" key="1">
    <citation type="journal article" date="2019" name="G3 (Bethesda)">
        <title>Genome Assemblies of Two Rare Opportunistic Yeast Pathogens: Diutina rugosa (syn. Candida rugosa) and Trichomonascus ciferrii (syn. Candida ciferrii).</title>
        <authorList>
            <person name="Mixao V."/>
            <person name="Saus E."/>
            <person name="Hansen A.P."/>
            <person name="Lass-Florl C."/>
            <person name="Gabaldon T."/>
        </authorList>
    </citation>
    <scope>NUCLEOTIDE SEQUENCE</scope>
    <source>
        <strain evidence="10">CBS 4856</strain>
    </source>
</reference>
<dbReference type="Gene3D" id="2.60.120.260">
    <property type="entry name" value="Galactose-binding domain-like"/>
    <property type="match status" value="2"/>
</dbReference>
<dbReference type="SUPFAM" id="SSF49785">
    <property type="entry name" value="Galactose-binding domain-like"/>
    <property type="match status" value="1"/>
</dbReference>
<feature type="domain" description="Glycoside hydrolase 35 catalytic" evidence="7">
    <location>
        <begin position="35"/>
        <end position="355"/>
    </location>
</feature>
<gene>
    <name evidence="10" type="ORF">TRICI_002490</name>
</gene>
<dbReference type="InterPro" id="IPR001944">
    <property type="entry name" value="Glycoside_Hdrlase_35"/>
</dbReference>
<evidence type="ECO:0000259" key="7">
    <source>
        <dbReference type="Pfam" id="PF01301"/>
    </source>
</evidence>
<evidence type="ECO:0000256" key="4">
    <source>
        <dbReference type="PIRSR" id="PIRSR006336-1"/>
    </source>
</evidence>
<dbReference type="AlphaFoldDB" id="A0A642V6R2"/>
<dbReference type="EMBL" id="SWFS01000169">
    <property type="protein sequence ID" value="KAA8915377.1"/>
    <property type="molecule type" value="Genomic_DNA"/>
</dbReference>
<evidence type="ECO:0000256" key="1">
    <source>
        <dbReference type="ARBA" id="ARBA00009809"/>
    </source>
</evidence>
<dbReference type="Proteomes" id="UP000761534">
    <property type="component" value="Unassembled WGS sequence"/>
</dbReference>
<name>A0A642V6R2_9ASCO</name>
<protein>
    <submittedName>
        <fullName evidence="10">Uncharacterized protein</fullName>
    </submittedName>
</protein>
<dbReference type="InterPro" id="IPR048912">
    <property type="entry name" value="BetaGal1-like_ABD1"/>
</dbReference>
<keyword evidence="6" id="KW-0732">Signal</keyword>
<evidence type="ECO:0000259" key="9">
    <source>
        <dbReference type="Pfam" id="PF21467"/>
    </source>
</evidence>
<proteinExistence type="inferred from homology"/>
<feature type="domain" description="Beta-galactosidase 1-like first all-beta" evidence="8">
    <location>
        <begin position="406"/>
        <end position="518"/>
    </location>
</feature>
<dbReference type="Pfam" id="PF21317">
    <property type="entry name" value="BetaGal_ABD_1"/>
    <property type="match status" value="1"/>
</dbReference>
<dbReference type="PANTHER" id="PTHR23421">
    <property type="entry name" value="BETA-GALACTOSIDASE RELATED"/>
    <property type="match status" value="1"/>
</dbReference>
<dbReference type="GO" id="GO:0004565">
    <property type="term" value="F:beta-galactosidase activity"/>
    <property type="evidence" value="ECO:0007669"/>
    <property type="project" value="InterPro"/>
</dbReference>
<evidence type="ECO:0000256" key="5">
    <source>
        <dbReference type="RuleBase" id="RU003679"/>
    </source>
</evidence>
<evidence type="ECO:0000313" key="10">
    <source>
        <dbReference type="EMBL" id="KAA8915377.1"/>
    </source>
</evidence>
<evidence type="ECO:0000256" key="2">
    <source>
        <dbReference type="ARBA" id="ARBA00022801"/>
    </source>
</evidence>
<keyword evidence="3" id="KW-0326">Glycosidase</keyword>
<evidence type="ECO:0000256" key="3">
    <source>
        <dbReference type="ARBA" id="ARBA00023295"/>
    </source>
</evidence>
<evidence type="ECO:0000256" key="6">
    <source>
        <dbReference type="SAM" id="SignalP"/>
    </source>
</evidence>
<feature type="domain" description="Beta-galactosidase galactose-binding" evidence="9">
    <location>
        <begin position="546"/>
        <end position="604"/>
    </location>
</feature>